<name>A0A383DEX7_9ZZZZ</name>
<reference evidence="1" key="1">
    <citation type="submission" date="2018-05" db="EMBL/GenBank/DDBJ databases">
        <authorList>
            <person name="Lanie J.A."/>
            <person name="Ng W.-L."/>
            <person name="Kazmierczak K.M."/>
            <person name="Andrzejewski T.M."/>
            <person name="Davidsen T.M."/>
            <person name="Wayne K.J."/>
            <person name="Tettelin H."/>
            <person name="Glass J.I."/>
            <person name="Rusch D."/>
            <person name="Podicherti R."/>
            <person name="Tsui H.-C.T."/>
            <person name="Winkler M.E."/>
        </authorList>
    </citation>
    <scope>NUCLEOTIDE SEQUENCE</scope>
</reference>
<protein>
    <submittedName>
        <fullName evidence="1">Uncharacterized protein</fullName>
    </submittedName>
</protein>
<organism evidence="1">
    <name type="scientific">marine metagenome</name>
    <dbReference type="NCBI Taxonomy" id="408172"/>
    <lineage>
        <taxon>unclassified sequences</taxon>
        <taxon>metagenomes</taxon>
        <taxon>ecological metagenomes</taxon>
    </lineage>
</organism>
<gene>
    <name evidence="1" type="ORF">METZ01_LOCUS495738</name>
</gene>
<sequence length="25" mass="2707">MLRFPTEHLTSFRGIADQPAGFGSA</sequence>
<accession>A0A383DEX7</accession>
<dbReference type="AlphaFoldDB" id="A0A383DEX7"/>
<feature type="non-terminal residue" evidence="1">
    <location>
        <position position="25"/>
    </location>
</feature>
<dbReference type="EMBL" id="UINC01216655">
    <property type="protein sequence ID" value="SVE42884.1"/>
    <property type="molecule type" value="Genomic_DNA"/>
</dbReference>
<evidence type="ECO:0000313" key="1">
    <source>
        <dbReference type="EMBL" id="SVE42884.1"/>
    </source>
</evidence>
<proteinExistence type="predicted"/>